<evidence type="ECO:0000256" key="1">
    <source>
        <dbReference type="SAM" id="SignalP"/>
    </source>
</evidence>
<feature type="chain" id="PRO_5034971237" description="SRCR domain-containing protein" evidence="1">
    <location>
        <begin position="23"/>
        <end position="249"/>
    </location>
</feature>
<dbReference type="Proteomes" id="UP000652219">
    <property type="component" value="Unassembled WGS sequence"/>
</dbReference>
<dbReference type="EMBL" id="WIGN01000239">
    <property type="protein sequence ID" value="KAF6803402.1"/>
    <property type="molecule type" value="Genomic_DNA"/>
</dbReference>
<gene>
    <name evidence="2" type="ORF">CSOJ01_10923</name>
</gene>
<dbReference type="AlphaFoldDB" id="A0A8H6MNK3"/>
<evidence type="ECO:0008006" key="4">
    <source>
        <dbReference type="Google" id="ProtNLM"/>
    </source>
</evidence>
<comment type="caution">
    <text evidence="2">The sequence shown here is derived from an EMBL/GenBank/DDBJ whole genome shotgun (WGS) entry which is preliminary data.</text>
</comment>
<organism evidence="2 3">
    <name type="scientific">Colletotrichum sojae</name>
    <dbReference type="NCBI Taxonomy" id="2175907"/>
    <lineage>
        <taxon>Eukaryota</taxon>
        <taxon>Fungi</taxon>
        <taxon>Dikarya</taxon>
        <taxon>Ascomycota</taxon>
        <taxon>Pezizomycotina</taxon>
        <taxon>Sordariomycetes</taxon>
        <taxon>Hypocreomycetidae</taxon>
        <taxon>Glomerellales</taxon>
        <taxon>Glomerellaceae</taxon>
        <taxon>Colletotrichum</taxon>
        <taxon>Colletotrichum orchidearum species complex</taxon>
    </lineage>
</organism>
<name>A0A8H6MNK3_9PEZI</name>
<proteinExistence type="predicted"/>
<accession>A0A8H6MNK3</accession>
<feature type="signal peptide" evidence="1">
    <location>
        <begin position="1"/>
        <end position="22"/>
    </location>
</feature>
<keyword evidence="1" id="KW-0732">Signal</keyword>
<protein>
    <recommendedName>
        <fullName evidence="4">SRCR domain-containing protein</fullName>
    </recommendedName>
</protein>
<keyword evidence="3" id="KW-1185">Reference proteome</keyword>
<evidence type="ECO:0000313" key="2">
    <source>
        <dbReference type="EMBL" id="KAF6803402.1"/>
    </source>
</evidence>
<reference evidence="2 3" key="1">
    <citation type="journal article" date="2020" name="Phytopathology">
        <title>Genome Sequence Resources of Colletotrichum truncatum, C. plurivorum, C. musicola, and C. sojae: Four Species Pathogenic to Soybean (Glycine max).</title>
        <authorList>
            <person name="Rogerio F."/>
            <person name="Boufleur T.R."/>
            <person name="Ciampi-Guillardi M."/>
            <person name="Sukno S.A."/>
            <person name="Thon M.R."/>
            <person name="Massola Junior N.S."/>
            <person name="Baroncelli R."/>
        </authorList>
    </citation>
    <scope>NUCLEOTIDE SEQUENCE [LARGE SCALE GENOMIC DNA]</scope>
    <source>
        <strain evidence="2 3">LFN0009</strain>
    </source>
</reference>
<evidence type="ECO:0000313" key="3">
    <source>
        <dbReference type="Proteomes" id="UP000652219"/>
    </source>
</evidence>
<sequence length="249" mass="26748">MHPTTRLFAKVQLLMLLPLGRAADECQPYTWGDKPDLGSMPSPRPEVTRSVQERDKVLPGDVVCRAWGETDEEVNRHTCTELADFNWMDVGKFFKLIPVLKTDCSNIQTNTEYCTDGWIEPAPDKNNRCGPLFGNASCACSDNPCCNSETWTCGATVQDCADGNCYEGFCAGDAVYTTNGKCGSGPDFCGSDKCQTGNCAAAPSPTWSTADSISGSFLATLGSYTCDFKNCPLLECVCTGPTAESAADT</sequence>